<proteinExistence type="inferred from homology"/>
<dbReference type="STRING" id="1423777.FD46_GL000557"/>
<evidence type="ECO:0000256" key="1">
    <source>
        <dbReference type="ARBA" id="ARBA00006739"/>
    </source>
</evidence>
<sequence>MKISVVIATYNGENYITKQLTSLRTQKRKPDEVLIYDDHSTDSTAAEVRSYIAKHGLTGWNVIVNHTNKGWRRTFMEGLWASSGEIVFTCDQDDIWRSDKLQIMEKLMQQNNNIKLLASNYRKFLSVPGDNPRKSIGPLKNTKQLIKIPVTNNYLKVTCPGCTYCIRRSLITLSKKYWRPGYAHDDLLWRLSLLGDGLYVYTDNLINWRKHPDSAYAKESSSLKTIAKKADWIIMTAQFNNDMLTYLQEDVATKSVRKLHILHRNKKWLFLRTKFFKNRNFFTGLHLLSYINCYQRLRQYLGDWYLLFLKRR</sequence>
<evidence type="ECO:0000313" key="3">
    <source>
        <dbReference type="EMBL" id="KRL05801.1"/>
    </source>
</evidence>
<dbReference type="EMBL" id="AZEH01000020">
    <property type="protein sequence ID" value="KRL05801.1"/>
    <property type="molecule type" value="Genomic_DNA"/>
</dbReference>
<dbReference type="InterPro" id="IPR050834">
    <property type="entry name" value="Glycosyltransf_2"/>
</dbReference>
<dbReference type="PATRIC" id="fig|1423777.3.peg.576"/>
<dbReference type="RefSeq" id="WP_057895533.1">
    <property type="nucleotide sequence ID" value="NZ_AZEH01000020.1"/>
</dbReference>
<dbReference type="AlphaFoldDB" id="A0A0R1MDD0"/>
<name>A0A0R1MDD0_9LACO</name>
<comment type="similarity">
    <text evidence="1">Belongs to the glycosyltransferase 2 family.</text>
</comment>
<evidence type="ECO:0000259" key="2">
    <source>
        <dbReference type="Pfam" id="PF00535"/>
    </source>
</evidence>
<accession>A0A0R1MDD0</accession>
<dbReference type="Pfam" id="PF00535">
    <property type="entry name" value="Glycos_transf_2"/>
    <property type="match status" value="1"/>
</dbReference>
<evidence type="ECO:0000313" key="4">
    <source>
        <dbReference type="Proteomes" id="UP000051686"/>
    </source>
</evidence>
<dbReference type="InterPro" id="IPR001173">
    <property type="entry name" value="Glyco_trans_2-like"/>
</dbReference>
<dbReference type="InterPro" id="IPR029044">
    <property type="entry name" value="Nucleotide-diphossugar_trans"/>
</dbReference>
<keyword evidence="4" id="KW-1185">Reference proteome</keyword>
<dbReference type="PANTHER" id="PTHR43685:SF11">
    <property type="entry name" value="GLYCOSYLTRANSFERASE TAGX-RELATED"/>
    <property type="match status" value="1"/>
</dbReference>
<reference evidence="3 4" key="1">
    <citation type="journal article" date="2015" name="Genome Announc.">
        <title>Expanding the biotechnology potential of lactobacilli through comparative genomics of 213 strains and associated genera.</title>
        <authorList>
            <person name="Sun Z."/>
            <person name="Harris H.M."/>
            <person name="McCann A."/>
            <person name="Guo C."/>
            <person name="Argimon S."/>
            <person name="Zhang W."/>
            <person name="Yang X."/>
            <person name="Jeffery I.B."/>
            <person name="Cooney J.C."/>
            <person name="Kagawa T.F."/>
            <person name="Liu W."/>
            <person name="Song Y."/>
            <person name="Salvetti E."/>
            <person name="Wrobel A."/>
            <person name="Rasinkangas P."/>
            <person name="Parkhill J."/>
            <person name="Rea M.C."/>
            <person name="O'Sullivan O."/>
            <person name="Ritari J."/>
            <person name="Douillard F.P."/>
            <person name="Paul Ross R."/>
            <person name="Yang R."/>
            <person name="Briner A.E."/>
            <person name="Felis G.E."/>
            <person name="de Vos W.M."/>
            <person name="Barrangou R."/>
            <person name="Klaenhammer T.R."/>
            <person name="Caufield P.W."/>
            <person name="Cui Y."/>
            <person name="Zhang H."/>
            <person name="O'Toole P.W."/>
        </authorList>
    </citation>
    <scope>NUCLEOTIDE SEQUENCE [LARGE SCALE GENOMIC DNA]</scope>
    <source>
        <strain evidence="3 4">DSM 19972</strain>
    </source>
</reference>
<dbReference type="PANTHER" id="PTHR43685">
    <property type="entry name" value="GLYCOSYLTRANSFERASE"/>
    <property type="match status" value="1"/>
</dbReference>
<organism evidence="3 4">
    <name type="scientific">Liquorilactobacillus oeni DSM 19972</name>
    <dbReference type="NCBI Taxonomy" id="1423777"/>
    <lineage>
        <taxon>Bacteria</taxon>
        <taxon>Bacillati</taxon>
        <taxon>Bacillota</taxon>
        <taxon>Bacilli</taxon>
        <taxon>Lactobacillales</taxon>
        <taxon>Lactobacillaceae</taxon>
        <taxon>Liquorilactobacillus</taxon>
    </lineage>
</organism>
<feature type="domain" description="Glycosyltransferase 2-like" evidence="2">
    <location>
        <begin position="4"/>
        <end position="167"/>
    </location>
</feature>
<dbReference type="SUPFAM" id="SSF53448">
    <property type="entry name" value="Nucleotide-diphospho-sugar transferases"/>
    <property type="match status" value="1"/>
</dbReference>
<dbReference type="Proteomes" id="UP000051686">
    <property type="component" value="Unassembled WGS sequence"/>
</dbReference>
<comment type="caution">
    <text evidence="3">The sequence shown here is derived from an EMBL/GenBank/DDBJ whole genome shotgun (WGS) entry which is preliminary data.</text>
</comment>
<protein>
    <recommendedName>
        <fullName evidence="2">Glycosyltransferase 2-like domain-containing protein</fullName>
    </recommendedName>
</protein>
<gene>
    <name evidence="3" type="ORF">FD46_GL000557</name>
</gene>
<dbReference type="OrthoDB" id="9802649at2"/>
<dbReference type="Gene3D" id="3.90.550.10">
    <property type="entry name" value="Spore Coat Polysaccharide Biosynthesis Protein SpsA, Chain A"/>
    <property type="match status" value="1"/>
</dbReference>